<comment type="caution">
    <text evidence="4">The sequence shown here is derived from an EMBL/GenBank/DDBJ whole genome shotgun (WGS) entry which is preliminary data.</text>
</comment>
<organism evidence="4 5">
    <name type="scientific">Vitis vinifera</name>
    <name type="common">Grape</name>
    <dbReference type="NCBI Taxonomy" id="29760"/>
    <lineage>
        <taxon>Eukaryota</taxon>
        <taxon>Viridiplantae</taxon>
        <taxon>Streptophyta</taxon>
        <taxon>Embryophyta</taxon>
        <taxon>Tracheophyta</taxon>
        <taxon>Spermatophyta</taxon>
        <taxon>Magnoliopsida</taxon>
        <taxon>eudicotyledons</taxon>
        <taxon>Gunneridae</taxon>
        <taxon>Pentapetalae</taxon>
        <taxon>rosids</taxon>
        <taxon>Vitales</taxon>
        <taxon>Vitaceae</taxon>
        <taxon>Viteae</taxon>
        <taxon>Vitis</taxon>
    </lineage>
</organism>
<feature type="domain" description="Reverse transcriptase Ty1/copia-type" evidence="3">
    <location>
        <begin position="136"/>
        <end position="214"/>
    </location>
</feature>
<reference evidence="4 5" key="1">
    <citation type="journal article" date="2018" name="PLoS Genet.">
        <title>Population sequencing reveals clonal diversity and ancestral inbreeding in the grapevine cultivar Chardonnay.</title>
        <authorList>
            <person name="Roach M.J."/>
            <person name="Johnson D.L."/>
            <person name="Bohlmann J."/>
            <person name="van Vuuren H.J."/>
            <person name="Jones S.J."/>
            <person name="Pretorius I.S."/>
            <person name="Schmidt S.A."/>
            <person name="Borneman A.R."/>
        </authorList>
    </citation>
    <scope>NUCLEOTIDE SEQUENCE [LARGE SCALE GENOMIC DNA]</scope>
    <source>
        <strain evidence="5">cv. Chardonnay</strain>
        <tissue evidence="4">Leaf</tissue>
    </source>
</reference>
<sequence length="455" mass="50328">MLLSSPMPHSRHITQSGSTPCGICTNPVDEPLQVNDSLTGSSLPHSDPSPASLELTTELPTPAPIAAALMASHPMITRAKVGIFTNRHPANLALLGSSGLLYALLASTEPKGFTSATKNLAWLATMDEDVEALQTNRTWILVPRPANTNIVGSKWVFRTKYLPDGSIECLKARLVTKGYTQVPGLDYTDTFSPVMKATTVHVVLFLVVTNKWSLRNNSSLLDSFTRKLNTEFATKDLGSLSYFLGLEATSTTNDPTLCRSLVGALRYLTITRPDIAHVVNSTRPDVLILIVLLLVILFTLATTWFPGVPKSNLLFLGLAVSLSIVLLLSLPLNFFGSRIFFVTLEFAFHDSLFSYVTTKVQFFELQPRFSQMVHVELDYHFLLELVVAGKLRTQYIPSYLQVADIFTKIVPRPFFQFFHSKLHVYSNPTLSLRGVLRIICLNLRPSICASIDPQS</sequence>
<dbReference type="Pfam" id="PF07727">
    <property type="entry name" value="RVT_2"/>
    <property type="match status" value="1"/>
</dbReference>
<dbReference type="InterPro" id="IPR013103">
    <property type="entry name" value="RVT_2"/>
</dbReference>
<keyword evidence="2" id="KW-0812">Transmembrane</keyword>
<feature type="transmembrane region" description="Helical" evidence="2">
    <location>
        <begin position="313"/>
        <end position="335"/>
    </location>
</feature>
<evidence type="ECO:0000256" key="2">
    <source>
        <dbReference type="SAM" id="Phobius"/>
    </source>
</evidence>
<feature type="transmembrane region" description="Helical" evidence="2">
    <location>
        <begin position="286"/>
        <end position="307"/>
    </location>
</feature>
<evidence type="ECO:0000313" key="5">
    <source>
        <dbReference type="Proteomes" id="UP000288805"/>
    </source>
</evidence>
<protein>
    <submittedName>
        <fullName evidence="4">Retrovirus-related Pol polyprotein from transposon RE1</fullName>
    </submittedName>
</protein>
<feature type="compositionally biased region" description="Polar residues" evidence="1">
    <location>
        <begin position="34"/>
        <end position="44"/>
    </location>
</feature>
<evidence type="ECO:0000259" key="3">
    <source>
        <dbReference type="Pfam" id="PF07727"/>
    </source>
</evidence>
<feature type="region of interest" description="Disordered" evidence="1">
    <location>
        <begin position="1"/>
        <end position="53"/>
    </location>
</feature>
<proteinExistence type="predicted"/>
<gene>
    <name evidence="4" type="primary">RE1_1640</name>
    <name evidence="4" type="ORF">CK203_046630</name>
</gene>
<name>A0A438HLF6_VITVI</name>
<accession>A0A438HLF6</accession>
<dbReference type="AlphaFoldDB" id="A0A438HLF6"/>
<evidence type="ECO:0000256" key="1">
    <source>
        <dbReference type="SAM" id="MobiDB-lite"/>
    </source>
</evidence>
<dbReference type="Proteomes" id="UP000288805">
    <property type="component" value="Unassembled WGS sequence"/>
</dbReference>
<evidence type="ECO:0000313" key="4">
    <source>
        <dbReference type="EMBL" id="RVW85239.1"/>
    </source>
</evidence>
<keyword evidence="2" id="KW-1133">Transmembrane helix</keyword>
<dbReference type="EMBL" id="QGNW01000206">
    <property type="protein sequence ID" value="RVW85239.1"/>
    <property type="molecule type" value="Genomic_DNA"/>
</dbReference>
<keyword evidence="2" id="KW-0472">Membrane</keyword>